<dbReference type="AlphaFoldDB" id="A0A382Q3D4"/>
<dbReference type="EMBL" id="UINC01111312">
    <property type="protein sequence ID" value="SVC79435.1"/>
    <property type="molecule type" value="Genomic_DNA"/>
</dbReference>
<dbReference type="Pfam" id="PF08889">
    <property type="entry name" value="WbqC"/>
    <property type="match status" value="1"/>
</dbReference>
<gene>
    <name evidence="1" type="ORF">METZ01_LOCUS332289</name>
</gene>
<proteinExistence type="predicted"/>
<dbReference type="InterPro" id="IPR014985">
    <property type="entry name" value="WbqC"/>
</dbReference>
<reference evidence="1" key="1">
    <citation type="submission" date="2018-05" db="EMBL/GenBank/DDBJ databases">
        <authorList>
            <person name="Lanie J.A."/>
            <person name="Ng W.-L."/>
            <person name="Kazmierczak K.M."/>
            <person name="Andrzejewski T.M."/>
            <person name="Davidsen T.M."/>
            <person name="Wayne K.J."/>
            <person name="Tettelin H."/>
            <person name="Glass J.I."/>
            <person name="Rusch D."/>
            <person name="Podicherti R."/>
            <person name="Tsui H.-C.T."/>
            <person name="Winkler M.E."/>
        </authorList>
    </citation>
    <scope>NUCLEOTIDE SEQUENCE</scope>
</reference>
<organism evidence="1">
    <name type="scientific">marine metagenome</name>
    <dbReference type="NCBI Taxonomy" id="408172"/>
    <lineage>
        <taxon>unclassified sequences</taxon>
        <taxon>metagenomes</taxon>
        <taxon>ecological metagenomes</taxon>
    </lineage>
</organism>
<sequence>MQPYIFPYMGYFQLYNAVDLFISLEDVNFIKGGWINRNKIMIDGQPSYITFPIRNISQNRLINQHYINWDEPWPRNLLKKIKHSYGKEPYFKEVYSELNLL</sequence>
<evidence type="ECO:0008006" key="2">
    <source>
        <dbReference type="Google" id="ProtNLM"/>
    </source>
</evidence>
<evidence type="ECO:0000313" key="1">
    <source>
        <dbReference type="EMBL" id="SVC79435.1"/>
    </source>
</evidence>
<accession>A0A382Q3D4</accession>
<protein>
    <recommendedName>
        <fullName evidence="2">WbqC-like protein family protein</fullName>
    </recommendedName>
</protein>
<name>A0A382Q3D4_9ZZZZ</name>
<feature type="non-terminal residue" evidence="1">
    <location>
        <position position="101"/>
    </location>
</feature>